<feature type="transmembrane region" description="Helical" evidence="6">
    <location>
        <begin position="92"/>
        <end position="111"/>
    </location>
</feature>
<evidence type="ECO:0000313" key="8">
    <source>
        <dbReference type="EMBL" id="UQA91327.1"/>
    </source>
</evidence>
<keyword evidence="3 6" id="KW-0812">Transmembrane</keyword>
<dbReference type="InterPro" id="IPR050189">
    <property type="entry name" value="MFS_Efflux_Transporters"/>
</dbReference>
<evidence type="ECO:0000256" key="4">
    <source>
        <dbReference type="ARBA" id="ARBA00022989"/>
    </source>
</evidence>
<dbReference type="RefSeq" id="WP_248862158.1">
    <property type="nucleotide sequence ID" value="NZ_CP086322.1"/>
</dbReference>
<keyword evidence="9" id="KW-1185">Reference proteome</keyword>
<keyword evidence="4 6" id="KW-1133">Transmembrane helix</keyword>
<organism evidence="8 9">
    <name type="scientific">Streptomyces halobius</name>
    <dbReference type="NCBI Taxonomy" id="2879846"/>
    <lineage>
        <taxon>Bacteria</taxon>
        <taxon>Bacillati</taxon>
        <taxon>Actinomycetota</taxon>
        <taxon>Actinomycetes</taxon>
        <taxon>Kitasatosporales</taxon>
        <taxon>Streptomycetaceae</taxon>
        <taxon>Streptomyces</taxon>
    </lineage>
</organism>
<dbReference type="InterPro" id="IPR036259">
    <property type="entry name" value="MFS_trans_sf"/>
</dbReference>
<evidence type="ECO:0000313" key="9">
    <source>
        <dbReference type="Proteomes" id="UP000830115"/>
    </source>
</evidence>
<dbReference type="InterPro" id="IPR020846">
    <property type="entry name" value="MFS_dom"/>
</dbReference>
<dbReference type="PANTHER" id="PTHR43124">
    <property type="entry name" value="PURINE EFFLUX PUMP PBUE"/>
    <property type="match status" value="1"/>
</dbReference>
<evidence type="ECO:0000256" key="3">
    <source>
        <dbReference type="ARBA" id="ARBA00022692"/>
    </source>
</evidence>
<feature type="domain" description="Major facilitator superfamily (MFS) profile" evidence="7">
    <location>
        <begin position="26"/>
        <end position="398"/>
    </location>
</feature>
<feature type="transmembrane region" description="Helical" evidence="6">
    <location>
        <begin position="286"/>
        <end position="304"/>
    </location>
</feature>
<evidence type="ECO:0000256" key="1">
    <source>
        <dbReference type="ARBA" id="ARBA00004651"/>
    </source>
</evidence>
<keyword evidence="5 6" id="KW-0472">Membrane</keyword>
<evidence type="ECO:0000256" key="2">
    <source>
        <dbReference type="ARBA" id="ARBA00022475"/>
    </source>
</evidence>
<sequence length="407" mass="42260">MSTTGSEKAALDPQRAPEEDRIPVVRLLAFTTAGFLAIMTETMPAGLLPQIGHGLGISEGLAGQLVTLYAIGSVVAAVPVIAATRGMNRRPLLLFAVGGLLVFNTVTALSSSYGLTLLARFVAGMASGVIWGLLAGYGRRLVPEHLQGRALAIVGVGQPIALTLGVPLGTWLGSLFDWRGVFWIMSAVALLLMIWIRTLVPDFPGQTAEDRQPIRKIFVAPGIRPVLAVLFLWILAHNILYTYVAPFLAHAGLGSRVDVALLVFGASSIAGIWLTGLLVDRLLRTVTLASLAGFALAALLLGIAGHLLPLVFAGIVAWGLTFGGAPTLLQTAIGDAAGDGADVAQSMFVTVFNLAVAGGGMVGGLLLESAGAGSIPWVLLGFAVLAFAVVAAARRHGFKPGPRMVRS</sequence>
<dbReference type="InterPro" id="IPR011701">
    <property type="entry name" value="MFS"/>
</dbReference>
<dbReference type="Pfam" id="PF07690">
    <property type="entry name" value="MFS_1"/>
    <property type="match status" value="1"/>
</dbReference>
<feature type="transmembrane region" description="Helical" evidence="6">
    <location>
        <begin position="178"/>
        <end position="196"/>
    </location>
</feature>
<dbReference type="EMBL" id="CP086322">
    <property type="protein sequence ID" value="UQA91327.1"/>
    <property type="molecule type" value="Genomic_DNA"/>
</dbReference>
<feature type="transmembrane region" description="Helical" evidence="6">
    <location>
        <begin position="60"/>
        <end position="80"/>
    </location>
</feature>
<proteinExistence type="predicted"/>
<gene>
    <name evidence="8" type="ORF">K9S39_05030</name>
</gene>
<dbReference type="CDD" id="cd17324">
    <property type="entry name" value="MFS_NepI_like"/>
    <property type="match status" value="1"/>
</dbReference>
<feature type="transmembrane region" description="Helical" evidence="6">
    <location>
        <begin position="117"/>
        <end position="138"/>
    </location>
</feature>
<feature type="transmembrane region" description="Helical" evidence="6">
    <location>
        <begin position="346"/>
        <end position="367"/>
    </location>
</feature>
<feature type="transmembrane region" description="Helical" evidence="6">
    <location>
        <begin position="310"/>
        <end position="334"/>
    </location>
</feature>
<accession>A0ABY4M1H8</accession>
<dbReference type="PANTHER" id="PTHR43124:SF3">
    <property type="entry name" value="CHLORAMPHENICOL EFFLUX PUMP RV0191"/>
    <property type="match status" value="1"/>
</dbReference>
<keyword evidence="2" id="KW-1003">Cell membrane</keyword>
<evidence type="ECO:0000256" key="6">
    <source>
        <dbReference type="SAM" id="Phobius"/>
    </source>
</evidence>
<protein>
    <submittedName>
        <fullName evidence="8">MFS transporter</fullName>
    </submittedName>
</protein>
<name>A0ABY4M1H8_9ACTN</name>
<feature type="transmembrane region" description="Helical" evidence="6">
    <location>
        <begin position="150"/>
        <end position="172"/>
    </location>
</feature>
<feature type="transmembrane region" description="Helical" evidence="6">
    <location>
        <begin position="24"/>
        <end position="40"/>
    </location>
</feature>
<feature type="transmembrane region" description="Helical" evidence="6">
    <location>
        <begin position="217"/>
        <end position="239"/>
    </location>
</feature>
<evidence type="ECO:0000259" key="7">
    <source>
        <dbReference type="PROSITE" id="PS50850"/>
    </source>
</evidence>
<dbReference type="Gene3D" id="1.20.1250.20">
    <property type="entry name" value="MFS general substrate transporter like domains"/>
    <property type="match status" value="1"/>
</dbReference>
<reference evidence="8" key="1">
    <citation type="submission" date="2021-10" db="EMBL/GenBank/DDBJ databases">
        <title>Streptomyces nigrumlapis sp.nov.,an antimicrobial producing actinobacterium isolated from Black Gobi rocks.</title>
        <authorList>
            <person name="Wen Y."/>
            <person name="Zhang W."/>
            <person name="Liu X.G."/>
        </authorList>
    </citation>
    <scope>NUCLEOTIDE SEQUENCE</scope>
    <source>
        <strain evidence="8">ST13-2-2</strain>
    </source>
</reference>
<feature type="transmembrane region" description="Helical" evidence="6">
    <location>
        <begin position="373"/>
        <end position="393"/>
    </location>
</feature>
<dbReference type="SUPFAM" id="SSF103473">
    <property type="entry name" value="MFS general substrate transporter"/>
    <property type="match status" value="1"/>
</dbReference>
<feature type="transmembrane region" description="Helical" evidence="6">
    <location>
        <begin position="259"/>
        <end position="279"/>
    </location>
</feature>
<comment type="subcellular location">
    <subcellularLocation>
        <location evidence="1">Cell membrane</location>
        <topology evidence="1">Multi-pass membrane protein</topology>
    </subcellularLocation>
</comment>
<dbReference type="PROSITE" id="PS50850">
    <property type="entry name" value="MFS"/>
    <property type="match status" value="1"/>
</dbReference>
<evidence type="ECO:0000256" key="5">
    <source>
        <dbReference type="ARBA" id="ARBA00023136"/>
    </source>
</evidence>
<dbReference type="Proteomes" id="UP000830115">
    <property type="component" value="Chromosome"/>
</dbReference>